<proteinExistence type="predicted"/>
<dbReference type="EMBL" id="PFNG01000157">
    <property type="protein sequence ID" value="PIZ38196.1"/>
    <property type="molecule type" value="Genomic_DNA"/>
</dbReference>
<organism evidence="1 2">
    <name type="scientific">Candidatus Aquicultor secundus</name>
    <dbReference type="NCBI Taxonomy" id="1973895"/>
    <lineage>
        <taxon>Bacteria</taxon>
        <taxon>Bacillati</taxon>
        <taxon>Actinomycetota</taxon>
        <taxon>Candidatus Aquicultoria</taxon>
        <taxon>Candidatus Aquicultorales</taxon>
        <taxon>Candidatus Aquicultoraceae</taxon>
        <taxon>Candidatus Aquicultor</taxon>
    </lineage>
</organism>
<gene>
    <name evidence="1" type="ORF">COY37_06640</name>
</gene>
<evidence type="ECO:0000313" key="2">
    <source>
        <dbReference type="Proteomes" id="UP000230956"/>
    </source>
</evidence>
<reference evidence="2" key="1">
    <citation type="submission" date="2017-09" db="EMBL/GenBank/DDBJ databases">
        <title>Depth-based differentiation of microbial function through sediment-hosted aquifers and enrichment of novel symbionts in the deep terrestrial subsurface.</title>
        <authorList>
            <person name="Probst A.J."/>
            <person name="Ladd B."/>
            <person name="Jarett J.K."/>
            <person name="Geller-Mcgrath D.E."/>
            <person name="Sieber C.M.K."/>
            <person name="Emerson J.B."/>
            <person name="Anantharaman K."/>
            <person name="Thomas B.C."/>
            <person name="Malmstrom R."/>
            <person name="Stieglmeier M."/>
            <person name="Klingl A."/>
            <person name="Woyke T."/>
            <person name="Ryan C.M."/>
            <person name="Banfield J.F."/>
        </authorList>
    </citation>
    <scope>NUCLEOTIDE SEQUENCE [LARGE SCALE GENOMIC DNA]</scope>
</reference>
<dbReference type="RefSeq" id="WP_286976875.1">
    <property type="nucleotide sequence ID" value="NZ_PEXG01000048.1"/>
</dbReference>
<protein>
    <recommendedName>
        <fullName evidence="3">Lipoprotein</fullName>
    </recommendedName>
</protein>
<evidence type="ECO:0000313" key="1">
    <source>
        <dbReference type="EMBL" id="PIZ38196.1"/>
    </source>
</evidence>
<comment type="caution">
    <text evidence="1">The sequence shown here is derived from an EMBL/GenBank/DDBJ whole genome shotgun (WGS) entry which is preliminary data.</text>
</comment>
<dbReference type="PROSITE" id="PS51257">
    <property type="entry name" value="PROKAR_LIPOPROTEIN"/>
    <property type="match status" value="1"/>
</dbReference>
<dbReference type="Proteomes" id="UP000230956">
    <property type="component" value="Unassembled WGS sequence"/>
</dbReference>
<accession>A0A2M7T7G8</accession>
<evidence type="ECO:0008006" key="3">
    <source>
        <dbReference type="Google" id="ProtNLM"/>
    </source>
</evidence>
<name>A0A2M7T7G8_9ACTN</name>
<dbReference type="AlphaFoldDB" id="A0A2M7T7G8"/>
<sequence>MLRKWFIGLLFVTALMLIAGCGFDGMTKASDPEKQTLGKVPLMLYLADQQGKEGDLDKQKLVLATWDLNKGSISLGNKPTLLEDHVQGLQGAKLVWAGDNSALVCTTDALRSGSIRNGSSQDFKLEKVEVKSSASSLVVYKAQDAHNIMTAYWERATSGNSLTTNSNPKAVRIIVEIRKANHVEKRVLVAKLPHDPIGVQPLLVYGTPDNYSVLVSYDHYSKKESGAIKGSLILGNVNGKSVHWDNIKGEYCSFIAGGGSDLVKLGNKVFIDACGGLVMVLDLRHKPMKLTPYKPVNEQIKMIQERIVDVPVHPVFGAYGDILVMALPGFYDQWVWAIENDKCVGKIHLDSQKSKLTIYKDNISTQKQLLPDIPRGFVLPRDGYGTWK</sequence>